<feature type="transmembrane region" description="Helical" evidence="7">
    <location>
        <begin position="244"/>
        <end position="265"/>
    </location>
</feature>
<evidence type="ECO:0000256" key="3">
    <source>
        <dbReference type="ARBA" id="ARBA00022692"/>
    </source>
</evidence>
<dbReference type="PANTHER" id="PTHR43124:SF3">
    <property type="entry name" value="CHLORAMPHENICOL EFFLUX PUMP RV0191"/>
    <property type="match status" value="1"/>
</dbReference>
<reference evidence="9 10" key="1">
    <citation type="submission" date="2017-10" db="EMBL/GenBank/DDBJ databases">
        <title>Complete genome sequence of Collinsella aerofaciens isolated from the gut of a healthy adult Indian.</title>
        <authorList>
            <person name="Bag S."/>
            <person name="Ghosh T.S."/>
            <person name="Das B."/>
        </authorList>
    </citation>
    <scope>NUCLEOTIDE SEQUENCE [LARGE SCALE GENOMIC DNA]</scope>
    <source>
        <strain evidence="10">indica</strain>
    </source>
</reference>
<dbReference type="PROSITE" id="PS50850">
    <property type="entry name" value="MFS"/>
    <property type="match status" value="1"/>
</dbReference>
<keyword evidence="2" id="KW-1003">Cell membrane</keyword>
<dbReference type="GO" id="GO:0022857">
    <property type="term" value="F:transmembrane transporter activity"/>
    <property type="evidence" value="ECO:0007669"/>
    <property type="project" value="InterPro"/>
</dbReference>
<feature type="domain" description="Major facilitator superfamily (MFS) profile" evidence="8">
    <location>
        <begin position="45"/>
        <end position="423"/>
    </location>
</feature>
<dbReference type="AlphaFoldDB" id="A0A2D1TYM1"/>
<dbReference type="SUPFAM" id="SSF103473">
    <property type="entry name" value="MFS general substrate transporter"/>
    <property type="match status" value="1"/>
</dbReference>
<accession>A0A2D1TYM1</accession>
<dbReference type="PANTHER" id="PTHR43124">
    <property type="entry name" value="PURINE EFFLUX PUMP PBUE"/>
    <property type="match status" value="1"/>
</dbReference>
<evidence type="ECO:0000256" key="7">
    <source>
        <dbReference type="SAM" id="Phobius"/>
    </source>
</evidence>
<feature type="transmembrane region" description="Helical" evidence="7">
    <location>
        <begin position="277"/>
        <end position="298"/>
    </location>
</feature>
<feature type="transmembrane region" description="Helical" evidence="7">
    <location>
        <begin position="366"/>
        <end position="386"/>
    </location>
</feature>
<evidence type="ECO:0000259" key="8">
    <source>
        <dbReference type="PROSITE" id="PS50850"/>
    </source>
</evidence>
<feature type="transmembrane region" description="Helical" evidence="7">
    <location>
        <begin position="334"/>
        <end position="354"/>
    </location>
</feature>
<gene>
    <name evidence="9" type="ORF">CSV91_07940</name>
</gene>
<dbReference type="InterPro" id="IPR011701">
    <property type="entry name" value="MFS"/>
</dbReference>
<dbReference type="InterPro" id="IPR050189">
    <property type="entry name" value="MFS_Efflux_Transporters"/>
</dbReference>
<feature type="compositionally biased region" description="Polar residues" evidence="6">
    <location>
        <begin position="1"/>
        <end position="12"/>
    </location>
</feature>
<name>A0A2D1TYM1_9ACTN</name>
<sequence length="436" mass="46220">MVSVKGQSQNVGTEEPGPGSPSCLNTRLTKGVIMEEKLPSWRWAIVSVVCLLCFMANYMQYQVSALAVEVMPMLNIDTVGFSMLFLVPMLTAVFFSIPLGALGDRIGSKKVVAVCTAISVAGGFLRCFTLDSFTMQMVSMFLIGMGISALNANLIKVLGTWFREQTGFAMGLFYAASCVAIVVAQICAGMFGSVFNSYMVAAVAMTISWVLWIVLDRDVPEGQPLPEPEPVLDYLKVAIKSPGVWLISIGVGFGLASTTAYAGFLPQALQLGKGIDAATAGFMAAIVTVGSFFGCIVGPAFCDKLGKFKGFLIVTTLIGAVSMFVTWYTPVGFLLWAILVTNGFFTAINGPIMQSMPVLLPEIGDTYAGSAGGIVGTISLLMSYFLPIGISAVAGADYTMNMGLESLCFLLSVVPVFFLPELGRKAMQAAAAKDGE</sequence>
<evidence type="ECO:0000313" key="9">
    <source>
        <dbReference type="EMBL" id="ATP54463.1"/>
    </source>
</evidence>
<evidence type="ECO:0000256" key="6">
    <source>
        <dbReference type="SAM" id="MobiDB-lite"/>
    </source>
</evidence>
<dbReference type="InterPro" id="IPR036259">
    <property type="entry name" value="MFS_trans_sf"/>
</dbReference>
<feature type="transmembrane region" description="Helical" evidence="7">
    <location>
        <begin position="137"/>
        <end position="155"/>
    </location>
</feature>
<evidence type="ECO:0000313" key="10">
    <source>
        <dbReference type="Proteomes" id="UP000225608"/>
    </source>
</evidence>
<dbReference type="InterPro" id="IPR020846">
    <property type="entry name" value="MFS_dom"/>
</dbReference>
<proteinExistence type="predicted"/>
<comment type="subcellular location">
    <subcellularLocation>
        <location evidence="1">Cell membrane</location>
        <topology evidence="1">Multi-pass membrane protein</topology>
    </subcellularLocation>
</comment>
<feature type="region of interest" description="Disordered" evidence="6">
    <location>
        <begin position="1"/>
        <end position="23"/>
    </location>
</feature>
<evidence type="ECO:0000256" key="1">
    <source>
        <dbReference type="ARBA" id="ARBA00004651"/>
    </source>
</evidence>
<evidence type="ECO:0000256" key="4">
    <source>
        <dbReference type="ARBA" id="ARBA00022989"/>
    </source>
</evidence>
<keyword evidence="5 7" id="KW-0472">Membrane</keyword>
<dbReference type="EMBL" id="CP024160">
    <property type="protein sequence ID" value="ATP54463.1"/>
    <property type="molecule type" value="Genomic_DNA"/>
</dbReference>
<dbReference type="Proteomes" id="UP000225608">
    <property type="component" value="Chromosome"/>
</dbReference>
<feature type="transmembrane region" description="Helical" evidence="7">
    <location>
        <begin position="167"/>
        <end position="191"/>
    </location>
</feature>
<feature type="transmembrane region" description="Helical" evidence="7">
    <location>
        <begin position="111"/>
        <end position="131"/>
    </location>
</feature>
<dbReference type="Pfam" id="PF07690">
    <property type="entry name" value="MFS_1"/>
    <property type="match status" value="1"/>
</dbReference>
<dbReference type="KEGG" id="caer:CSV91_07940"/>
<protein>
    <submittedName>
        <fullName evidence="9">MFS transporter</fullName>
    </submittedName>
</protein>
<keyword evidence="3 7" id="KW-0812">Transmembrane</keyword>
<evidence type="ECO:0000256" key="5">
    <source>
        <dbReference type="ARBA" id="ARBA00023136"/>
    </source>
</evidence>
<feature type="transmembrane region" description="Helical" evidence="7">
    <location>
        <begin position="79"/>
        <end position="99"/>
    </location>
</feature>
<feature type="transmembrane region" description="Helical" evidence="7">
    <location>
        <begin position="310"/>
        <end position="328"/>
    </location>
</feature>
<evidence type="ECO:0000256" key="2">
    <source>
        <dbReference type="ARBA" id="ARBA00022475"/>
    </source>
</evidence>
<organism evidence="9 10">
    <name type="scientific">Collinsella aerofaciens</name>
    <dbReference type="NCBI Taxonomy" id="74426"/>
    <lineage>
        <taxon>Bacteria</taxon>
        <taxon>Bacillati</taxon>
        <taxon>Actinomycetota</taxon>
        <taxon>Coriobacteriia</taxon>
        <taxon>Coriobacteriales</taxon>
        <taxon>Coriobacteriaceae</taxon>
        <taxon>Collinsella</taxon>
    </lineage>
</organism>
<feature type="transmembrane region" description="Helical" evidence="7">
    <location>
        <begin position="197"/>
        <end position="215"/>
    </location>
</feature>
<dbReference type="Gene3D" id="1.20.1250.20">
    <property type="entry name" value="MFS general substrate transporter like domains"/>
    <property type="match status" value="2"/>
</dbReference>
<feature type="transmembrane region" description="Helical" evidence="7">
    <location>
        <begin position="40"/>
        <end position="59"/>
    </location>
</feature>
<keyword evidence="4 7" id="KW-1133">Transmembrane helix</keyword>
<feature type="transmembrane region" description="Helical" evidence="7">
    <location>
        <begin position="398"/>
        <end position="419"/>
    </location>
</feature>
<dbReference type="GO" id="GO:0005886">
    <property type="term" value="C:plasma membrane"/>
    <property type="evidence" value="ECO:0007669"/>
    <property type="project" value="UniProtKB-SubCell"/>
</dbReference>